<dbReference type="AlphaFoldDB" id="A0A0F9MSA4"/>
<evidence type="ECO:0000313" key="1">
    <source>
        <dbReference type="EMBL" id="KKN02262.1"/>
    </source>
</evidence>
<reference evidence="1" key="1">
    <citation type="journal article" date="2015" name="Nature">
        <title>Complex archaea that bridge the gap between prokaryotes and eukaryotes.</title>
        <authorList>
            <person name="Spang A."/>
            <person name="Saw J.H."/>
            <person name="Jorgensen S.L."/>
            <person name="Zaremba-Niedzwiedzka K."/>
            <person name="Martijn J."/>
            <person name="Lind A.E."/>
            <person name="van Eijk R."/>
            <person name="Schleper C."/>
            <person name="Guy L."/>
            <person name="Ettema T.J."/>
        </authorList>
    </citation>
    <scope>NUCLEOTIDE SEQUENCE</scope>
</reference>
<sequence>MLRVEKLICKDPKFFKGCKWRRTTLKYPDENLALLESRLEKMVLKTGVACRIFHSQKGLLLTIKKGHDKKLFVQDYGNLPLTS</sequence>
<dbReference type="EMBL" id="LAZR01005168">
    <property type="protein sequence ID" value="KKN02262.1"/>
    <property type="molecule type" value="Genomic_DNA"/>
</dbReference>
<comment type="caution">
    <text evidence="1">The sequence shown here is derived from an EMBL/GenBank/DDBJ whole genome shotgun (WGS) entry which is preliminary data.</text>
</comment>
<protein>
    <submittedName>
        <fullName evidence="1">Uncharacterized protein</fullName>
    </submittedName>
</protein>
<organism evidence="1">
    <name type="scientific">marine sediment metagenome</name>
    <dbReference type="NCBI Taxonomy" id="412755"/>
    <lineage>
        <taxon>unclassified sequences</taxon>
        <taxon>metagenomes</taxon>
        <taxon>ecological metagenomes</taxon>
    </lineage>
</organism>
<accession>A0A0F9MSA4</accession>
<gene>
    <name evidence="1" type="ORF">LCGC14_1119400</name>
</gene>
<proteinExistence type="predicted"/>
<name>A0A0F9MSA4_9ZZZZ</name>